<dbReference type="GO" id="GO:0003697">
    <property type="term" value="F:single-stranded DNA binding"/>
    <property type="evidence" value="ECO:0007669"/>
    <property type="project" value="InterPro"/>
</dbReference>
<evidence type="ECO:0000313" key="2">
    <source>
        <dbReference type="EMBL" id="EMI22823.1"/>
    </source>
</evidence>
<name>M5RU17_9BACT</name>
<accession>M5RU17</accession>
<organism evidence="2 3">
    <name type="scientific">Rhodopirellula maiorica SM1</name>
    <dbReference type="NCBI Taxonomy" id="1265738"/>
    <lineage>
        <taxon>Bacteria</taxon>
        <taxon>Pseudomonadati</taxon>
        <taxon>Planctomycetota</taxon>
        <taxon>Planctomycetia</taxon>
        <taxon>Pirellulales</taxon>
        <taxon>Pirellulaceae</taxon>
        <taxon>Novipirellula</taxon>
    </lineage>
</organism>
<evidence type="ECO:0000313" key="3">
    <source>
        <dbReference type="Proteomes" id="UP000011991"/>
    </source>
</evidence>
<feature type="non-terminal residue" evidence="2">
    <location>
        <position position="53"/>
    </location>
</feature>
<reference evidence="2 3" key="1">
    <citation type="journal article" date="2013" name="Mar. Genomics">
        <title>Expression of sulfatases in Rhodopirellula baltica and the diversity of sulfatases in the genus Rhodopirellula.</title>
        <authorList>
            <person name="Wegner C.E."/>
            <person name="Richter-Heitmann T."/>
            <person name="Klindworth A."/>
            <person name="Klockow C."/>
            <person name="Richter M."/>
            <person name="Achstetter T."/>
            <person name="Glockner F.O."/>
            <person name="Harder J."/>
        </authorList>
    </citation>
    <scope>NUCLEOTIDE SEQUENCE [LARGE SCALE GENOMIC DNA]</scope>
    <source>
        <strain evidence="2 3">SM1</strain>
    </source>
</reference>
<comment type="caution">
    <text evidence="2">The sequence shown here is derived from an EMBL/GenBank/DDBJ whole genome shotgun (WGS) entry which is preliminary data.</text>
</comment>
<dbReference type="EMBL" id="ANOG01000030">
    <property type="protein sequence ID" value="EMI22823.1"/>
    <property type="molecule type" value="Genomic_DNA"/>
</dbReference>
<dbReference type="InterPro" id="IPR013610">
    <property type="entry name" value="ArdC_N"/>
</dbReference>
<dbReference type="AlphaFoldDB" id="M5RU17"/>
<dbReference type="Proteomes" id="UP000011991">
    <property type="component" value="Unassembled WGS sequence"/>
</dbReference>
<protein>
    <recommendedName>
        <fullName evidence="1">N-terminal domain-containing protein</fullName>
    </recommendedName>
</protein>
<keyword evidence="3" id="KW-1185">Reference proteome</keyword>
<feature type="domain" description="N-terminal" evidence="1">
    <location>
        <begin position="12"/>
        <end position="48"/>
    </location>
</feature>
<dbReference type="Pfam" id="PF08401">
    <property type="entry name" value="ArdcN"/>
    <property type="match status" value="1"/>
</dbReference>
<gene>
    <name evidence="2" type="ORF">RMSM_00247</name>
</gene>
<sequence length="53" mass="6054">MGGMAKTKQKRDIYQEVTDRIIEFLDKGVVPWRNPVKRGRGDGWPKIVKAVNA</sequence>
<evidence type="ECO:0000259" key="1">
    <source>
        <dbReference type="Pfam" id="PF08401"/>
    </source>
</evidence>
<proteinExistence type="predicted"/>